<reference evidence="2 3" key="1">
    <citation type="submission" date="2017-09" db="EMBL/GenBank/DDBJ databases">
        <authorList>
            <consortium name="International Durum Wheat Genome Sequencing Consortium (IDWGSC)"/>
            <person name="Milanesi L."/>
        </authorList>
    </citation>
    <scope>NUCLEOTIDE SEQUENCE [LARGE SCALE GENOMIC DNA]</scope>
    <source>
        <strain evidence="3">cv. Svevo</strain>
    </source>
</reference>
<evidence type="ECO:0000313" key="2">
    <source>
        <dbReference type="EMBL" id="VAH67123.1"/>
    </source>
</evidence>
<name>A0A9R0RWJ4_TRITD</name>
<gene>
    <name evidence="2" type="ORF">TRITD_3Av1G234300</name>
</gene>
<accession>A0A9R0RWJ4</accession>
<dbReference type="EMBL" id="LT934115">
    <property type="protein sequence ID" value="VAH67123.1"/>
    <property type="molecule type" value="Genomic_DNA"/>
</dbReference>
<evidence type="ECO:0000313" key="3">
    <source>
        <dbReference type="Proteomes" id="UP000324705"/>
    </source>
</evidence>
<proteinExistence type="predicted"/>
<keyword evidence="3" id="KW-1185">Reference proteome</keyword>
<feature type="region of interest" description="Disordered" evidence="1">
    <location>
        <begin position="1"/>
        <end position="49"/>
    </location>
</feature>
<dbReference type="Proteomes" id="UP000324705">
    <property type="component" value="Chromosome 3A"/>
</dbReference>
<evidence type="ECO:0000256" key="1">
    <source>
        <dbReference type="SAM" id="MobiDB-lite"/>
    </source>
</evidence>
<dbReference type="PANTHER" id="PTHR47125:SF7">
    <property type="entry name" value="OS01G0875300 PROTEIN"/>
    <property type="match status" value="1"/>
</dbReference>
<dbReference type="Gramene" id="TRITD3Av1G234300.1">
    <property type="protein sequence ID" value="TRITD3Av1G234300.1"/>
    <property type="gene ID" value="TRITD3Av1G234300"/>
</dbReference>
<dbReference type="AlphaFoldDB" id="A0A9R0RWJ4"/>
<protein>
    <submittedName>
        <fullName evidence="2">Uncharacterized protein</fullName>
    </submittedName>
</protein>
<dbReference type="PANTHER" id="PTHR47125">
    <property type="entry name" value="ADENINE NUCLEOTIDE ALPHA HYDROLASES-LIKE SUPERFAMILY PROTEIN"/>
    <property type="match status" value="1"/>
</dbReference>
<sequence>MGPSTSSVVDADLTHVSSQDPASSEVRVRSGRNSALGRSRATPWAGRAPHQAECLTLAVRKQSKGVGSYLISTRWHKNFWLLA</sequence>
<organism evidence="2 3">
    <name type="scientific">Triticum turgidum subsp. durum</name>
    <name type="common">Durum wheat</name>
    <name type="synonym">Triticum durum</name>
    <dbReference type="NCBI Taxonomy" id="4567"/>
    <lineage>
        <taxon>Eukaryota</taxon>
        <taxon>Viridiplantae</taxon>
        <taxon>Streptophyta</taxon>
        <taxon>Embryophyta</taxon>
        <taxon>Tracheophyta</taxon>
        <taxon>Spermatophyta</taxon>
        <taxon>Magnoliopsida</taxon>
        <taxon>Liliopsida</taxon>
        <taxon>Poales</taxon>
        <taxon>Poaceae</taxon>
        <taxon>BOP clade</taxon>
        <taxon>Pooideae</taxon>
        <taxon>Triticodae</taxon>
        <taxon>Triticeae</taxon>
        <taxon>Triticinae</taxon>
        <taxon>Triticum</taxon>
    </lineage>
</organism>